<keyword evidence="4 6" id="KW-0472">Membrane</keyword>
<gene>
    <name evidence="8" type="ORF">NLU13_8755</name>
</gene>
<evidence type="ECO:0000256" key="3">
    <source>
        <dbReference type="ARBA" id="ARBA00022989"/>
    </source>
</evidence>
<feature type="transmembrane region" description="Helical" evidence="6">
    <location>
        <begin position="427"/>
        <end position="454"/>
    </location>
</feature>
<dbReference type="GO" id="GO:0005886">
    <property type="term" value="C:plasma membrane"/>
    <property type="evidence" value="ECO:0007669"/>
    <property type="project" value="InterPro"/>
</dbReference>
<keyword evidence="3 6" id="KW-1133">Transmembrane helix</keyword>
<proteinExistence type="predicted"/>
<feature type="transmembrane region" description="Helical" evidence="6">
    <location>
        <begin position="105"/>
        <end position="128"/>
    </location>
</feature>
<dbReference type="Proteomes" id="UP001175261">
    <property type="component" value="Unassembled WGS sequence"/>
</dbReference>
<organism evidence="8 9">
    <name type="scientific">Sarocladium strictum</name>
    <name type="common">Black bundle disease fungus</name>
    <name type="synonym">Acremonium strictum</name>
    <dbReference type="NCBI Taxonomy" id="5046"/>
    <lineage>
        <taxon>Eukaryota</taxon>
        <taxon>Fungi</taxon>
        <taxon>Dikarya</taxon>
        <taxon>Ascomycota</taxon>
        <taxon>Pezizomycotina</taxon>
        <taxon>Sordariomycetes</taxon>
        <taxon>Hypocreomycetidae</taxon>
        <taxon>Hypocreales</taxon>
        <taxon>Sarocladiaceae</taxon>
        <taxon>Sarocladium</taxon>
    </lineage>
</organism>
<feature type="region of interest" description="Disordered" evidence="5">
    <location>
        <begin position="520"/>
        <end position="563"/>
    </location>
</feature>
<sequence>MPVLNLSELNIVVSVAGGFLLAFGIVSVKLKQTWYLGEALPAMLFGIILGPMAGRLLQTEKWGTATEGQTRDITLGLTRVVIGLQLVIVGYQLPAQYNVKRIKELFMCLIPVMTIMWLATTLCMLATIPKITLLAGLAIASCVTCTDPVLSQAVAKGPFADKYVARHLREIISAEAGLNDGFGFPFLMLAVYLMRHASGKDTESTTNSSDTGHNLMARAEDVSRQGGGPGVAIKNWVLETWLYFVVLSAVYGIVVGTLARYGIKYALRKRWIDGESYVLFPTALGLFLVGTCGAIGVDDLLSCAVAGHALNWDGEYLRETERRHDEVNSCIDVLLNFGGFMYIGAIIPWSEFHDPEGTGITIGRLFGMAFMVLVLRRIPAIFMAYKLMPAVVANWREALFMGYFGPIGIGAVFYLEHARHLDDLVRALGPCIYFLVVFSIIVHGLSIPALAVAYKYMGVQPIKEDSVEIRRKSLRQATPSNAVDGDDDYFIAYNRFSRPVFDPEDLPFSRANSMARSIAPSIRPSFSHSRPPPENRTGADANFSNGDMEKPRRTSRTIRYDDDETRGRTIKYDDDV</sequence>
<comment type="subcellular location">
    <subcellularLocation>
        <location evidence="1">Membrane</location>
        <topology evidence="1">Multi-pass membrane protein</topology>
    </subcellularLocation>
</comment>
<evidence type="ECO:0000256" key="5">
    <source>
        <dbReference type="SAM" id="MobiDB-lite"/>
    </source>
</evidence>
<dbReference type="InterPro" id="IPR006153">
    <property type="entry name" value="Cation/H_exchanger_TM"/>
</dbReference>
<feature type="transmembrane region" description="Helical" evidence="6">
    <location>
        <begin position="362"/>
        <end position="385"/>
    </location>
</feature>
<feature type="domain" description="Cation/H+ exchanger transmembrane" evidence="7">
    <location>
        <begin position="27"/>
        <end position="451"/>
    </location>
</feature>
<evidence type="ECO:0000256" key="6">
    <source>
        <dbReference type="SAM" id="Phobius"/>
    </source>
</evidence>
<dbReference type="GO" id="GO:0042391">
    <property type="term" value="P:regulation of membrane potential"/>
    <property type="evidence" value="ECO:0007669"/>
    <property type="project" value="InterPro"/>
</dbReference>
<comment type="caution">
    <text evidence="8">The sequence shown here is derived from an EMBL/GenBank/DDBJ whole genome shotgun (WGS) entry which is preliminary data.</text>
</comment>
<feature type="transmembrane region" description="Helical" evidence="6">
    <location>
        <begin position="73"/>
        <end position="93"/>
    </location>
</feature>
<feature type="transmembrane region" description="Helical" evidence="6">
    <location>
        <begin position="6"/>
        <end position="26"/>
    </location>
</feature>
<feature type="transmembrane region" description="Helical" evidence="6">
    <location>
        <begin position="330"/>
        <end position="350"/>
    </location>
</feature>
<evidence type="ECO:0000313" key="9">
    <source>
        <dbReference type="Proteomes" id="UP001175261"/>
    </source>
</evidence>
<dbReference type="GO" id="GO:0120029">
    <property type="term" value="P:proton export across plasma membrane"/>
    <property type="evidence" value="ECO:0007669"/>
    <property type="project" value="InterPro"/>
</dbReference>
<evidence type="ECO:0000259" key="7">
    <source>
        <dbReference type="Pfam" id="PF00999"/>
    </source>
</evidence>
<evidence type="ECO:0000256" key="4">
    <source>
        <dbReference type="ARBA" id="ARBA00023136"/>
    </source>
</evidence>
<name>A0AA39GDS4_SARSR</name>
<feature type="transmembrane region" description="Helical" evidence="6">
    <location>
        <begin position="33"/>
        <end position="53"/>
    </location>
</feature>
<dbReference type="GO" id="GO:0015385">
    <property type="term" value="F:sodium:proton antiporter activity"/>
    <property type="evidence" value="ECO:0007669"/>
    <property type="project" value="InterPro"/>
</dbReference>
<dbReference type="PANTHER" id="PTHR31382">
    <property type="entry name" value="NA(+)/H(+) ANTIPORTER"/>
    <property type="match status" value="1"/>
</dbReference>
<feature type="transmembrane region" description="Helical" evidence="6">
    <location>
        <begin position="397"/>
        <end position="415"/>
    </location>
</feature>
<feature type="transmembrane region" description="Helical" evidence="6">
    <location>
        <begin position="176"/>
        <end position="194"/>
    </location>
</feature>
<feature type="transmembrane region" description="Helical" evidence="6">
    <location>
        <begin position="241"/>
        <end position="263"/>
    </location>
</feature>
<dbReference type="InterPro" id="IPR004712">
    <property type="entry name" value="Na+/H+_antiporter_fungi"/>
</dbReference>
<evidence type="ECO:0000313" key="8">
    <source>
        <dbReference type="EMBL" id="KAK0384669.1"/>
    </source>
</evidence>
<evidence type="ECO:0000256" key="1">
    <source>
        <dbReference type="ARBA" id="ARBA00004141"/>
    </source>
</evidence>
<dbReference type="Pfam" id="PF00999">
    <property type="entry name" value="Na_H_Exchanger"/>
    <property type="match status" value="1"/>
</dbReference>
<accession>A0AA39GDS4</accession>
<dbReference type="PANTHER" id="PTHR31382:SF3">
    <property type="entry name" value="SODIUM ION_PROTON EXCHANGER (EUROFUNG)"/>
    <property type="match status" value="1"/>
</dbReference>
<protein>
    <recommendedName>
        <fullName evidence="7">Cation/H+ exchanger transmembrane domain-containing protein</fullName>
    </recommendedName>
</protein>
<keyword evidence="2 6" id="KW-0812">Transmembrane</keyword>
<keyword evidence="9" id="KW-1185">Reference proteome</keyword>
<dbReference type="AlphaFoldDB" id="A0AA39GDS4"/>
<reference evidence="8" key="1">
    <citation type="submission" date="2022-10" db="EMBL/GenBank/DDBJ databases">
        <title>Determination and structural analysis of whole genome sequence of Sarocladium strictum F4-1.</title>
        <authorList>
            <person name="Hu L."/>
            <person name="Jiang Y."/>
        </authorList>
    </citation>
    <scope>NUCLEOTIDE SEQUENCE</scope>
    <source>
        <strain evidence="8">F4-1</strain>
    </source>
</reference>
<dbReference type="GO" id="GO:0036376">
    <property type="term" value="P:sodium ion export across plasma membrane"/>
    <property type="evidence" value="ECO:0007669"/>
    <property type="project" value="InterPro"/>
</dbReference>
<dbReference type="EMBL" id="JAPDFR010000008">
    <property type="protein sequence ID" value="KAK0384669.1"/>
    <property type="molecule type" value="Genomic_DNA"/>
</dbReference>
<evidence type="ECO:0000256" key="2">
    <source>
        <dbReference type="ARBA" id="ARBA00022692"/>
    </source>
</evidence>